<dbReference type="OrthoDB" id="6077919at2759"/>
<sequence length="252" mass="28974">MDALDHWTPRFECGTCDELFSTDWELDEHDANEHYGPTHYCEESDCGRGFWTQQDAREHMDDEGHWRVHYCDDCDRGFQNENNLRMHMNSRTHRGQRFPCPFCGAAFTTASGATHHVETGSCPKARNINRENLHTFIDERDTSGIITNKQIGWHTNDNESFVAGEASWNGHAYECYLCRRNFKTLRSLNQHLDSPAHKQKIYHCFGRGCGKEFPTLAALFGHLESESCGATRFESVQQNVANVFSGRALTFR</sequence>
<dbReference type="InterPro" id="IPR013087">
    <property type="entry name" value="Znf_C2H2_type"/>
</dbReference>
<dbReference type="PANTHER" id="PTHR24379:SF127">
    <property type="entry name" value="BLOODY FINGERS-RELATED"/>
    <property type="match status" value="1"/>
</dbReference>
<evidence type="ECO:0000256" key="2">
    <source>
        <dbReference type="ARBA" id="ARBA00022737"/>
    </source>
</evidence>
<keyword evidence="3 5" id="KW-0863">Zinc-finger</keyword>
<dbReference type="PROSITE" id="PS50157">
    <property type="entry name" value="ZINC_FINGER_C2H2_2"/>
    <property type="match status" value="3"/>
</dbReference>
<dbReference type="GO" id="GO:0005634">
    <property type="term" value="C:nucleus"/>
    <property type="evidence" value="ECO:0007669"/>
    <property type="project" value="TreeGrafter"/>
</dbReference>
<dbReference type="InParanoid" id="A0A1V8SY55"/>
<protein>
    <recommendedName>
        <fullName evidence="6">C2H2-type domain-containing protein</fullName>
    </recommendedName>
</protein>
<feature type="domain" description="C2H2-type" evidence="6">
    <location>
        <begin position="69"/>
        <end position="98"/>
    </location>
</feature>
<dbReference type="Pfam" id="PF13912">
    <property type="entry name" value="zf-C2H2_6"/>
    <property type="match status" value="1"/>
</dbReference>
<dbReference type="Pfam" id="PF12874">
    <property type="entry name" value="zf-met"/>
    <property type="match status" value="1"/>
</dbReference>
<dbReference type="STRING" id="1507870.A0A1V8SY55"/>
<dbReference type="GO" id="GO:0008270">
    <property type="term" value="F:zinc ion binding"/>
    <property type="evidence" value="ECO:0007669"/>
    <property type="project" value="UniProtKB-KW"/>
</dbReference>
<keyword evidence="8" id="KW-1185">Reference proteome</keyword>
<evidence type="ECO:0000256" key="1">
    <source>
        <dbReference type="ARBA" id="ARBA00022723"/>
    </source>
</evidence>
<evidence type="ECO:0000256" key="5">
    <source>
        <dbReference type="PROSITE-ProRule" id="PRU00042"/>
    </source>
</evidence>
<dbReference type="GO" id="GO:0000981">
    <property type="term" value="F:DNA-binding transcription factor activity, RNA polymerase II-specific"/>
    <property type="evidence" value="ECO:0007669"/>
    <property type="project" value="TreeGrafter"/>
</dbReference>
<dbReference type="Proteomes" id="UP000192596">
    <property type="component" value="Unassembled WGS sequence"/>
</dbReference>
<accession>A0A1V8SY55</accession>
<feature type="domain" description="C2H2-type" evidence="6">
    <location>
        <begin position="11"/>
        <end position="39"/>
    </location>
</feature>
<evidence type="ECO:0000256" key="3">
    <source>
        <dbReference type="ARBA" id="ARBA00022771"/>
    </source>
</evidence>
<dbReference type="InterPro" id="IPR036236">
    <property type="entry name" value="Znf_C2H2_sf"/>
</dbReference>
<keyword evidence="2" id="KW-0677">Repeat</keyword>
<dbReference type="GO" id="GO:0000977">
    <property type="term" value="F:RNA polymerase II transcription regulatory region sequence-specific DNA binding"/>
    <property type="evidence" value="ECO:0007669"/>
    <property type="project" value="TreeGrafter"/>
</dbReference>
<gene>
    <name evidence="7" type="ORF">B0A48_10653</name>
</gene>
<comment type="caution">
    <text evidence="7">The sequence shown here is derived from an EMBL/GenBank/DDBJ whole genome shotgun (WGS) entry which is preliminary data.</text>
</comment>
<name>A0A1V8SY55_9PEZI</name>
<keyword evidence="1" id="KW-0479">Metal-binding</keyword>
<dbReference type="SMART" id="SM00355">
    <property type="entry name" value="ZnF_C2H2"/>
    <property type="match status" value="6"/>
</dbReference>
<dbReference type="PANTHER" id="PTHR24379">
    <property type="entry name" value="KRAB AND ZINC FINGER DOMAIN-CONTAINING"/>
    <property type="match status" value="1"/>
</dbReference>
<organism evidence="7 8">
    <name type="scientific">Cryoendolithus antarcticus</name>
    <dbReference type="NCBI Taxonomy" id="1507870"/>
    <lineage>
        <taxon>Eukaryota</taxon>
        <taxon>Fungi</taxon>
        <taxon>Dikarya</taxon>
        <taxon>Ascomycota</taxon>
        <taxon>Pezizomycotina</taxon>
        <taxon>Dothideomycetes</taxon>
        <taxon>Dothideomycetidae</taxon>
        <taxon>Cladosporiales</taxon>
        <taxon>Cladosporiaceae</taxon>
        <taxon>Cryoendolithus</taxon>
    </lineage>
</organism>
<dbReference type="InterPro" id="IPR022755">
    <property type="entry name" value="Znf_C2H2_jaz"/>
</dbReference>
<reference evidence="8" key="1">
    <citation type="submission" date="2017-03" db="EMBL/GenBank/DDBJ databases">
        <title>Genomes of endolithic fungi from Antarctica.</title>
        <authorList>
            <person name="Coleine C."/>
            <person name="Masonjones S."/>
            <person name="Stajich J.E."/>
        </authorList>
    </citation>
    <scope>NUCLEOTIDE SEQUENCE [LARGE SCALE GENOMIC DNA]</scope>
    <source>
        <strain evidence="8">CCFEE 5527</strain>
    </source>
</reference>
<dbReference type="PROSITE" id="PS00028">
    <property type="entry name" value="ZINC_FINGER_C2H2_1"/>
    <property type="match status" value="3"/>
</dbReference>
<evidence type="ECO:0000259" key="6">
    <source>
        <dbReference type="PROSITE" id="PS50157"/>
    </source>
</evidence>
<evidence type="ECO:0000256" key="4">
    <source>
        <dbReference type="ARBA" id="ARBA00022833"/>
    </source>
</evidence>
<dbReference type="Gene3D" id="3.30.160.60">
    <property type="entry name" value="Classic Zinc Finger"/>
    <property type="match status" value="3"/>
</dbReference>
<evidence type="ECO:0000313" key="7">
    <source>
        <dbReference type="EMBL" id="OQO04010.1"/>
    </source>
</evidence>
<dbReference type="EMBL" id="NAJO01000023">
    <property type="protein sequence ID" value="OQO04010.1"/>
    <property type="molecule type" value="Genomic_DNA"/>
</dbReference>
<keyword evidence="4" id="KW-0862">Zinc</keyword>
<proteinExistence type="predicted"/>
<dbReference type="AlphaFoldDB" id="A0A1V8SY55"/>
<evidence type="ECO:0000313" key="8">
    <source>
        <dbReference type="Proteomes" id="UP000192596"/>
    </source>
</evidence>
<dbReference type="Pfam" id="PF12171">
    <property type="entry name" value="zf-C2H2_jaz"/>
    <property type="match status" value="1"/>
</dbReference>
<dbReference type="SUPFAM" id="SSF57667">
    <property type="entry name" value="beta-beta-alpha zinc fingers"/>
    <property type="match status" value="2"/>
</dbReference>
<feature type="domain" description="C2H2-type" evidence="6">
    <location>
        <begin position="173"/>
        <end position="197"/>
    </location>
</feature>